<dbReference type="KEGG" id="ypy:YPK_1178"/>
<evidence type="ECO:0000313" key="1">
    <source>
        <dbReference type="EMBL" id="ACA67476.1"/>
    </source>
</evidence>
<dbReference type="AlphaFoldDB" id="A0A0H3B2U0"/>
<sequence>MIGCAVTILQKLMSNRVKKSVLGNAIFAMSFQSENGIGNEQISDNKTAM</sequence>
<accession>A0A0H3B2U0</accession>
<organism evidence="1">
    <name type="scientific">Yersinia pseudotuberculosis serotype O:3 (strain YPIII)</name>
    <dbReference type="NCBI Taxonomy" id="502800"/>
    <lineage>
        <taxon>Bacteria</taxon>
        <taxon>Pseudomonadati</taxon>
        <taxon>Pseudomonadota</taxon>
        <taxon>Gammaproteobacteria</taxon>
        <taxon>Enterobacterales</taxon>
        <taxon>Yersiniaceae</taxon>
        <taxon>Yersinia</taxon>
    </lineage>
</organism>
<dbReference type="EMBL" id="CP000950">
    <property type="protein sequence ID" value="ACA67476.1"/>
    <property type="molecule type" value="Genomic_DNA"/>
</dbReference>
<protein>
    <submittedName>
        <fullName evidence="1">Uncharacterized protein</fullName>
    </submittedName>
</protein>
<reference evidence="1" key="1">
    <citation type="submission" date="2008-02" db="EMBL/GenBank/DDBJ databases">
        <title>Complete sequence of Yersinia pseudotuberculosis YPIII.</title>
        <authorList>
            <consortium name="US DOE Joint Genome Institute"/>
            <person name="Challacombe J.F."/>
            <person name="Bruce D."/>
            <person name="Detter J.C."/>
            <person name="Green L."/>
            <person name="Land M."/>
            <person name="Munk C."/>
            <person name="Lindler L.E."/>
            <person name="Nikolich M.P."/>
            <person name="Brettin T."/>
        </authorList>
    </citation>
    <scope>NUCLEOTIDE SEQUENCE</scope>
    <source>
        <strain evidence="1">YPIII</strain>
    </source>
</reference>
<name>A0A0H3B2U0_YERPY</name>
<proteinExistence type="predicted"/>
<gene>
    <name evidence="1" type="ordered locus">YPK_1178</name>
</gene>